<sequence length="377" mass="44220">MPAKQIKVISKDASLVYMTVYVSMCQQNKSDKFTTKVTRLATVEAIQRFLMEQWQITKNPLMNYPLSDHIFSFNGRIMRHEANLDIYYLNDNDTIYIRFPSLGPLTTPWGMTSSELREALQARNVYRPNLLPEQLMYQLHRHLQKESRLERLQRATKRGLVDEVHQITQELRVLEKDEAAQLEIISPRQLARPKSISWPIPPCPNRTIFHSISELELKYEKIPRDVLEPAIFIFGANREWVFAKHNKLQKASFDYKYMAYEKDFLDMLVFKEEASLVFWFEPERSLDALSSFLCQIRDPVTSQHYRPLLLEAPRWLSLGGHNGWEGKTRRDGRRVLSKMKPIYTTSVQRIVTNLQSNSFDIIAIQEMIKQANPTLLI</sequence>
<dbReference type="PROSITE" id="PS50053">
    <property type="entry name" value="UBIQUITIN_2"/>
    <property type="match status" value="1"/>
</dbReference>
<proteinExistence type="predicted"/>
<evidence type="ECO:0000313" key="2">
    <source>
        <dbReference type="EMBL" id="OQR82196.1"/>
    </source>
</evidence>
<dbReference type="AlphaFoldDB" id="A0A1V9Y904"/>
<dbReference type="InterPro" id="IPR000626">
    <property type="entry name" value="Ubiquitin-like_dom"/>
</dbReference>
<keyword evidence="3" id="KW-1185">Reference proteome</keyword>
<protein>
    <recommendedName>
        <fullName evidence="1">Ubiquitin-like domain-containing protein</fullName>
    </recommendedName>
</protein>
<evidence type="ECO:0000313" key="3">
    <source>
        <dbReference type="Proteomes" id="UP000243217"/>
    </source>
</evidence>
<comment type="caution">
    <text evidence="2">The sequence shown here is derived from an EMBL/GenBank/DDBJ whole genome shotgun (WGS) entry which is preliminary data.</text>
</comment>
<dbReference type="InterPro" id="IPR029071">
    <property type="entry name" value="Ubiquitin-like_domsf"/>
</dbReference>
<dbReference type="OrthoDB" id="432217at2759"/>
<feature type="domain" description="Ubiquitin-like" evidence="1">
    <location>
        <begin position="18"/>
        <end position="104"/>
    </location>
</feature>
<accession>A0A1V9Y904</accession>
<dbReference type="EMBL" id="JNBS01004826">
    <property type="protein sequence ID" value="OQR82196.1"/>
    <property type="molecule type" value="Genomic_DNA"/>
</dbReference>
<gene>
    <name evidence="2" type="ORF">THRCLA_11056</name>
</gene>
<dbReference type="SUPFAM" id="SSF54236">
    <property type="entry name" value="Ubiquitin-like"/>
    <property type="match status" value="1"/>
</dbReference>
<organism evidence="2 3">
    <name type="scientific">Thraustotheca clavata</name>
    <dbReference type="NCBI Taxonomy" id="74557"/>
    <lineage>
        <taxon>Eukaryota</taxon>
        <taxon>Sar</taxon>
        <taxon>Stramenopiles</taxon>
        <taxon>Oomycota</taxon>
        <taxon>Saprolegniomycetes</taxon>
        <taxon>Saprolegniales</taxon>
        <taxon>Achlyaceae</taxon>
        <taxon>Thraustotheca</taxon>
    </lineage>
</organism>
<reference evidence="2 3" key="1">
    <citation type="journal article" date="2014" name="Genome Biol. Evol.">
        <title>The secreted proteins of Achlya hypogyna and Thraustotheca clavata identify the ancestral oomycete secretome and reveal gene acquisitions by horizontal gene transfer.</title>
        <authorList>
            <person name="Misner I."/>
            <person name="Blouin N."/>
            <person name="Leonard G."/>
            <person name="Richards T.A."/>
            <person name="Lane C.E."/>
        </authorList>
    </citation>
    <scope>NUCLEOTIDE SEQUENCE [LARGE SCALE GENOMIC DNA]</scope>
    <source>
        <strain evidence="2 3">ATCC 34112</strain>
    </source>
</reference>
<evidence type="ECO:0000259" key="1">
    <source>
        <dbReference type="PROSITE" id="PS50053"/>
    </source>
</evidence>
<dbReference type="Proteomes" id="UP000243217">
    <property type="component" value="Unassembled WGS sequence"/>
</dbReference>
<name>A0A1V9Y904_9STRA</name>